<dbReference type="GeneID" id="926886"/>
<dbReference type="SMR" id="Q77EY8"/>
<protein>
    <submittedName>
        <fullName evidence="1">WSSV298</fullName>
    </submittedName>
</protein>
<dbReference type="EMBL" id="AF440570">
    <property type="protein sequence ID" value="AAL89166.1"/>
    <property type="molecule type" value="Genomic_DNA"/>
</dbReference>
<organismHost>
    <name type="scientific">Crustacea</name>
    <name type="common">crustaceans</name>
    <dbReference type="NCBI Taxonomy" id="6657"/>
</organismHost>
<reference evidence="1 2" key="5">
    <citation type="journal article" date="2002" name="Virology">
        <title>Chimeric polypeptide of thymidine kinase and thymidylate kinase of shrimp white spot syndrome virus: thymidine kinase activity of the recombinant protein expressed in a baculovirus/insect cell system.</title>
        <authorList>
            <person name="Tzeng H.F."/>
            <person name="Chang Z.F."/>
            <person name="Peng S.E."/>
            <person name="Wang C.H."/>
            <person name="Lin J.Y."/>
            <person name="Kou G.H."/>
            <person name="Lo C.F."/>
        </authorList>
    </citation>
    <scope>NUCLEOTIDE SEQUENCE [LARGE SCALE GENOMIC DNA]</scope>
    <source>
        <strain evidence="1">Taiwan</strain>
    </source>
</reference>
<reference evidence="2" key="1">
    <citation type="journal article" date="2000" name="Virology">
        <title>Transcriptional analysis of the ribonucleotide reductase genes of shrimp white spot syndrome virus.</title>
        <authorList>
            <person name="Tsai M.F."/>
            <person name="Lo C.F."/>
            <person name="van Hulten M.C."/>
            <person name="Tzeng H.F."/>
            <person name="Chou C.M."/>
            <person name="Huang C.J."/>
            <person name="Wang C.H."/>
            <person name="Lin J.Y."/>
            <person name="Vlak J.M."/>
            <person name="Kou G.H."/>
        </authorList>
    </citation>
    <scope>NUCLEOTIDE SEQUENCE [LARGE SCALE GENOMIC DNA]</scope>
</reference>
<dbReference type="RefSeq" id="NP_477764.1">
    <property type="nucleotide sequence ID" value="NC_075105.1"/>
</dbReference>
<reference evidence="1 2" key="4">
    <citation type="journal article" date="2002" name="Virology">
        <title>Identification of a nucleocapsid protein (VP35) gene of shrimp white spot syndrome virus and characterization of the motif important for targeting VP35 to the nuclei of transfected insect cells.</title>
        <authorList>
            <person name="Chen L.L."/>
            <person name="Leu J.H."/>
            <person name="Huang C.J."/>
            <person name="Chou C.M."/>
            <person name="Chen S.M."/>
            <person name="Wang C.H."/>
            <person name="Lo C.F."/>
            <person name="Kou G.H."/>
        </authorList>
    </citation>
    <scope>NUCLEOTIDE SEQUENCE [LARGE SCALE GENOMIC DNA]</scope>
    <source>
        <strain evidence="1">Taiwan</strain>
    </source>
</reference>
<proteinExistence type="predicted"/>
<reference evidence="1 2" key="9">
    <citation type="journal article" date="2005" name="J. Virol.">
        <title>The unique stacked rings in the nucleocapsid of the white spot syndrome virus virion are formed by the major structural protein VP664, the largest viral structural protein ever found.</title>
        <authorList>
            <person name="Leu J.H."/>
            <person name="Tsai J.M."/>
            <person name="Wang H.C."/>
            <person name="Wang A.H."/>
            <person name="Wang C.H."/>
            <person name="Kou G.H."/>
            <person name="Lo C.F."/>
        </authorList>
    </citation>
    <scope>NUCLEOTIDE SEQUENCE [LARGE SCALE GENOMIC DNA]</scope>
    <source>
        <strain evidence="1">Taiwan</strain>
    </source>
</reference>
<reference evidence="2" key="3">
    <citation type="journal article" date="2001" name="Virology">
        <title>Cloning, characterization, and phylogenetic analysis of a shrimp white spot syndrome virus gene that encodes a protein kinase.</title>
        <authorList>
            <person name="Liu W.J."/>
            <person name="Yu H.T."/>
            <person name="Peng S.E."/>
            <person name="Chang Y.S."/>
            <person name="Pien H.W."/>
            <person name="Lin C.J."/>
            <person name="Huang C.J."/>
            <person name="Tsai M.F."/>
            <person name="Huang C.J."/>
            <person name="Wang C.H."/>
            <person name="Lin J.Y."/>
            <person name="Lo C.F."/>
            <person name="Kou G.H."/>
        </authorList>
    </citation>
    <scope>NUCLEOTIDE SEQUENCE [LARGE SCALE GENOMIC DNA]</scope>
</reference>
<organism evidence="1 2">
    <name type="scientific">White spot syndrome virus</name>
    <name type="common">WSSV</name>
    <name type="synonym">White spot bacilliform virus</name>
    <dbReference type="NCBI Taxonomy" id="92652"/>
    <lineage>
        <taxon>Viruses</taxon>
        <taxon>Viruses incertae sedis</taxon>
        <taxon>Naldaviricetes</taxon>
        <taxon>Nimaviridae</taxon>
        <taxon>Whispovirus</taxon>
        <taxon>White spot syndrome virus</taxon>
    </lineage>
</organism>
<dbReference type="RefSeq" id="YP_009220556.1">
    <property type="nucleotide sequence ID" value="NC_003225.3"/>
</dbReference>
<dbReference type="GeneID" id="26680339"/>
<evidence type="ECO:0000313" key="1">
    <source>
        <dbReference type="EMBL" id="AAL89166.1"/>
    </source>
</evidence>
<name>Q77EY8_WSSV</name>
<reference evidence="1 2" key="7">
    <citation type="journal article" date="2002" name="Virology">
        <title>Ribonucleotide reductase of shrimp white spot syndrome virus (WSSV): expression and enzymatic activity in a baculovirus/insect cell system and WSSV-infected shrimp.</title>
        <authorList>
            <person name="Lin S.T."/>
            <person name="Chang Y.S."/>
            <person name="Wang H.C."/>
            <person name="Tzeng H.F."/>
            <person name="Chang Z.F."/>
            <person name="Lin J.Y."/>
            <person name="Wang C.H."/>
            <person name="Lo C.F."/>
            <person name="Kou G.H."/>
        </authorList>
    </citation>
    <scope>NUCLEOTIDE SEQUENCE [LARGE SCALE GENOMIC DNA]</scope>
    <source>
        <strain evidence="1">Taiwan</strain>
    </source>
</reference>
<reference evidence="1 2" key="2">
    <citation type="journal article" date="2000" name="Virology">
        <title>Identification and characterization of a shrimp white spot syndrome virus (WSSV) gene that encodes a novel chimeric polypeptide of cellular-type thymidine kinase and thymidylate kinase.</title>
        <authorList>
            <person name="Tsai M.F."/>
            <person name="Yu H.T."/>
            <person name="Tzeng H.F."/>
            <person name="Leu J.H."/>
            <person name="Chou C.M."/>
            <person name="Huang C.J."/>
            <person name="Wang C.H."/>
            <person name="Lin J.Y."/>
            <person name="Kou G.H."/>
            <person name="Lo C.F."/>
        </authorList>
    </citation>
    <scope>NUCLEOTIDE SEQUENCE [LARGE SCALE GENOMIC DNA]</scope>
    <source>
        <strain evidence="1">Taiwan</strain>
    </source>
</reference>
<evidence type="ECO:0000313" key="2">
    <source>
        <dbReference type="Proteomes" id="UP000281246"/>
    </source>
</evidence>
<dbReference type="Proteomes" id="UP000281246">
    <property type="component" value="Segment"/>
</dbReference>
<reference evidence="1 2" key="6">
    <citation type="journal article" date="2002" name="Virology">
        <title>Transcriptional analysis of the DNA polymerase gene of shrimp white spot syndrome virus.</title>
        <authorList>
            <person name="Chen L.L."/>
            <person name="Wang H.C."/>
            <person name="Huang C.J."/>
            <person name="Peng S.E."/>
            <person name="Chen Y.G."/>
            <person name="Lin S.J."/>
            <person name="Chen W.Y."/>
            <person name="Dai C.F."/>
            <person name="Yu H.T."/>
            <person name="Wang C.H."/>
            <person name="Lo C.F."/>
            <person name="Kou G.H."/>
        </authorList>
    </citation>
    <scope>NUCLEOTIDE SEQUENCE [LARGE SCALE GENOMIC DNA]</scope>
    <source>
        <strain evidence="1">Taiwan</strain>
    </source>
</reference>
<reference evidence="1 2" key="8">
    <citation type="journal article" date="2004" name="J. Virol.">
        <title>Genomic and proteomic analysis of thirty-nine structural proteins of shrimp white spot syndrome virus.</title>
        <authorList>
            <person name="Tsai J.M."/>
            <person name="Wang H.C."/>
            <person name="Leu J.H."/>
            <person name="Hsiao H.H."/>
            <person name="Wang A.H."/>
            <person name="Kou G.H."/>
            <person name="Lo C.F."/>
        </authorList>
    </citation>
    <scope>NUCLEOTIDE SEQUENCE [LARGE SCALE GENOMIC DNA]</scope>
    <source>
        <strain evidence="1">Taiwan</strain>
    </source>
</reference>
<dbReference type="KEGG" id="vg:26680339"/>
<accession>Q77EY8</accession>
<dbReference type="KEGG" id="vg:926886"/>
<sequence length="300" mass="34392">MGDKQKVEQLLRELKAEANDDWLSANVDPIVERFVTTKSDETAQVVKQAVDEKYDELLEDKVEEMRPDIINEASETYDKLAADMIREVDTSSVIAPAIAGTVARTINNLRDKRKEYEKRLWTLAYKPWRRYVQAITVMEFRLSYKDLTVHANSDTYLTFPFLRIKKIAYINNDRASPVNCSLSVSYPNKSEWGNDNGVGRKVDIHIRRNDLQEKDLYLSVICMLDTDFSGYDKAVEVDAHKFHFEAGNRTMFLPKTSNLFNRSHIVNSKICTIVFPPASASSASTTELDNVYYRITCTCS</sequence>